<dbReference type="InterPro" id="IPR023214">
    <property type="entry name" value="HAD_sf"/>
</dbReference>
<gene>
    <name evidence="1" type="ORF">GA0061094_2428</name>
</gene>
<dbReference type="NCBIfam" id="TIGR01662">
    <property type="entry name" value="HAD-SF-IIIA"/>
    <property type="match status" value="1"/>
</dbReference>
<dbReference type="SFLD" id="SFLDS00003">
    <property type="entry name" value="Haloacid_Dehalogenase"/>
    <property type="match status" value="1"/>
</dbReference>
<dbReference type="PRINTS" id="PR00413">
    <property type="entry name" value="HADHALOGNASE"/>
</dbReference>
<dbReference type="InterPro" id="IPR006439">
    <property type="entry name" value="HAD-SF_hydro_IA"/>
</dbReference>
<organism evidence="1 2">
    <name type="scientific">[Bacillus] enclensis</name>
    <dbReference type="NCBI Taxonomy" id="1402860"/>
    <lineage>
        <taxon>Bacteria</taxon>
        <taxon>Bacillati</taxon>
        <taxon>Bacillota</taxon>
        <taxon>Bacilli</taxon>
        <taxon>Bacillales</taxon>
        <taxon>Bacillaceae</taxon>
        <taxon>Rossellomorea</taxon>
    </lineage>
</organism>
<dbReference type="SUPFAM" id="SSF56784">
    <property type="entry name" value="HAD-like"/>
    <property type="match status" value="1"/>
</dbReference>
<evidence type="ECO:0000313" key="1">
    <source>
        <dbReference type="EMBL" id="SCC09204.1"/>
    </source>
</evidence>
<dbReference type="InterPro" id="IPR041492">
    <property type="entry name" value="HAD_2"/>
</dbReference>
<dbReference type="RefSeq" id="WP_032088555.1">
    <property type="nucleotide sequence ID" value="NZ_FMAU01000002.1"/>
</dbReference>
<accession>A0A0V8HJQ6</accession>
<proteinExistence type="predicted"/>
<dbReference type="EMBL" id="FMAU01000002">
    <property type="protein sequence ID" value="SCC09204.1"/>
    <property type="molecule type" value="Genomic_DNA"/>
</dbReference>
<dbReference type="GO" id="GO:0016787">
    <property type="term" value="F:hydrolase activity"/>
    <property type="evidence" value="ECO:0007669"/>
    <property type="project" value="UniProtKB-KW"/>
</dbReference>
<dbReference type="Pfam" id="PF13419">
    <property type="entry name" value="HAD_2"/>
    <property type="match status" value="1"/>
</dbReference>
<dbReference type="Gene3D" id="1.20.120.710">
    <property type="entry name" value="Haloacid dehalogenase hydrolase-like domain"/>
    <property type="match status" value="1"/>
</dbReference>
<dbReference type="AlphaFoldDB" id="A0A0V8HJQ6"/>
<dbReference type="SFLD" id="SFLDG01135">
    <property type="entry name" value="C1.5.6:_HAD__Beta-PGM__Phospha"/>
    <property type="match status" value="1"/>
</dbReference>
<dbReference type="Gene3D" id="3.40.50.1000">
    <property type="entry name" value="HAD superfamily/HAD-like"/>
    <property type="match status" value="1"/>
</dbReference>
<reference evidence="2" key="1">
    <citation type="submission" date="2016-08" db="EMBL/GenBank/DDBJ databases">
        <authorList>
            <person name="Varghese N."/>
            <person name="Submissions Spin"/>
        </authorList>
    </citation>
    <scope>NUCLEOTIDE SEQUENCE [LARGE SCALE GENOMIC DNA]</scope>
    <source>
        <strain evidence="2">SGD-1123</strain>
    </source>
</reference>
<dbReference type="SFLD" id="SFLDG01129">
    <property type="entry name" value="C1.5:_HAD__Beta-PGM__Phosphata"/>
    <property type="match status" value="1"/>
</dbReference>
<keyword evidence="1" id="KW-0378">Hydrolase</keyword>
<dbReference type="InterPro" id="IPR036412">
    <property type="entry name" value="HAD-like_sf"/>
</dbReference>
<protein>
    <submittedName>
        <fullName evidence="1">Putative hydrolase of the HAD superfamily</fullName>
    </submittedName>
</protein>
<keyword evidence="2" id="KW-1185">Reference proteome</keyword>
<sequence>MLKEKYDALLFDLDDTLFNHSYCYKQAIRDIVKCHNGLGHVDEESFISTFLKINQELWKDFQSNKISFRELSLKRLRMTFNQFSVNAGKEEIETINEIYHGNYLKNIVPDLQIKQLIEQIKGSFKVGIVTNGTSYNAYKKVQRLELNNIFNDEQIIVSEEIGYSKPQPQIFRHALERFRISPERTLFIGDNYYTDMCGANRAGMDTLWINPDELNPPLDFNPAYIVKSVLDIERLK</sequence>
<name>A0A0V8HJQ6_9BACI</name>
<dbReference type="Proteomes" id="UP000181997">
    <property type="component" value="Unassembled WGS sequence"/>
</dbReference>
<dbReference type="InterPro" id="IPR052550">
    <property type="entry name" value="Pyrimidine_5'-ntase_YjjG"/>
</dbReference>
<dbReference type="PANTHER" id="PTHR47478">
    <property type="match status" value="1"/>
</dbReference>
<evidence type="ECO:0000313" key="2">
    <source>
        <dbReference type="Proteomes" id="UP000181997"/>
    </source>
</evidence>
<dbReference type="NCBIfam" id="TIGR01549">
    <property type="entry name" value="HAD-SF-IA-v1"/>
    <property type="match status" value="1"/>
</dbReference>
<dbReference type="PANTHER" id="PTHR47478:SF1">
    <property type="entry name" value="PYRIMIDINE 5'-NUCLEOTIDASE YJJG"/>
    <property type="match status" value="1"/>
</dbReference>
<dbReference type="NCBIfam" id="TIGR01509">
    <property type="entry name" value="HAD-SF-IA-v3"/>
    <property type="match status" value="1"/>
</dbReference>
<dbReference type="InterPro" id="IPR006549">
    <property type="entry name" value="HAD-SF_hydro_IIIA"/>
</dbReference>